<sequence length="173" mass="19166">MSIHNTSHTAGGTLGKPPESGSSPAKTHRQKVRVLKSLVENQGTAAHGEHQLLLKLVQAPQHISRLSKFPYLKDFEWFLSPNRQDLGRGDAMFVDKTGGKVLILELKTLHMGSSKTARTARNAARKKAKQQAAYYAAHYKRMHPQFQVFAGTCCEQLSVSLQKGDTYPQVSIL</sequence>
<dbReference type="Proteomes" id="UP000232323">
    <property type="component" value="Unassembled WGS sequence"/>
</dbReference>
<evidence type="ECO:0000256" key="1">
    <source>
        <dbReference type="SAM" id="MobiDB-lite"/>
    </source>
</evidence>
<reference evidence="2 3" key="1">
    <citation type="submission" date="2017-08" db="EMBL/GenBank/DDBJ databases">
        <title>Acidophilic green algal genome provides insights into adaptation to an acidic environment.</title>
        <authorList>
            <person name="Hirooka S."/>
            <person name="Hirose Y."/>
            <person name="Kanesaki Y."/>
            <person name="Higuchi S."/>
            <person name="Fujiwara T."/>
            <person name="Onuma R."/>
            <person name="Era A."/>
            <person name="Ohbayashi R."/>
            <person name="Uzuka A."/>
            <person name="Nozaki H."/>
            <person name="Yoshikawa H."/>
            <person name="Miyagishima S.Y."/>
        </authorList>
    </citation>
    <scope>NUCLEOTIDE SEQUENCE [LARGE SCALE GENOMIC DNA]</scope>
    <source>
        <strain evidence="2 3">NIES-2499</strain>
    </source>
</reference>
<protein>
    <submittedName>
        <fullName evidence="2">Uncharacterized protein</fullName>
    </submittedName>
</protein>
<accession>A0A250X579</accession>
<feature type="compositionally biased region" description="Polar residues" evidence="1">
    <location>
        <begin position="1"/>
        <end position="10"/>
    </location>
</feature>
<evidence type="ECO:0000313" key="2">
    <source>
        <dbReference type="EMBL" id="GAX78235.1"/>
    </source>
</evidence>
<proteinExistence type="predicted"/>
<name>A0A250X579_9CHLO</name>
<gene>
    <name evidence="2" type="ORF">CEUSTIGMA_g5677.t1</name>
</gene>
<feature type="region of interest" description="Disordered" evidence="1">
    <location>
        <begin position="1"/>
        <end position="30"/>
    </location>
</feature>
<comment type="caution">
    <text evidence="2">The sequence shown here is derived from an EMBL/GenBank/DDBJ whole genome shotgun (WGS) entry which is preliminary data.</text>
</comment>
<organism evidence="2 3">
    <name type="scientific">Chlamydomonas eustigma</name>
    <dbReference type="NCBI Taxonomy" id="1157962"/>
    <lineage>
        <taxon>Eukaryota</taxon>
        <taxon>Viridiplantae</taxon>
        <taxon>Chlorophyta</taxon>
        <taxon>core chlorophytes</taxon>
        <taxon>Chlorophyceae</taxon>
        <taxon>CS clade</taxon>
        <taxon>Chlamydomonadales</taxon>
        <taxon>Chlamydomonadaceae</taxon>
        <taxon>Chlamydomonas</taxon>
    </lineage>
</organism>
<evidence type="ECO:0000313" key="3">
    <source>
        <dbReference type="Proteomes" id="UP000232323"/>
    </source>
</evidence>
<keyword evidence="3" id="KW-1185">Reference proteome</keyword>
<dbReference type="AlphaFoldDB" id="A0A250X579"/>
<dbReference type="EMBL" id="BEGY01000030">
    <property type="protein sequence ID" value="GAX78235.1"/>
    <property type="molecule type" value="Genomic_DNA"/>
</dbReference>